<dbReference type="InterPro" id="IPR036390">
    <property type="entry name" value="WH_DNA-bd_sf"/>
</dbReference>
<dbReference type="InterPro" id="IPR005149">
    <property type="entry name" value="Tscrpt_reg_PadR_N"/>
</dbReference>
<reference evidence="2 3" key="1">
    <citation type="submission" date="2021-06" db="EMBL/GenBank/DDBJ databases">
        <title>Bacillus sp. RD4P76, an endophyte from a halophyte.</title>
        <authorList>
            <person name="Sun J.-Q."/>
        </authorList>
    </citation>
    <scope>NUCLEOTIDE SEQUENCE [LARGE SCALE GENOMIC DNA]</scope>
    <source>
        <strain evidence="2 3">JCM 17098</strain>
    </source>
</reference>
<keyword evidence="3" id="KW-1185">Reference proteome</keyword>
<dbReference type="PANTHER" id="PTHR33169:SF14">
    <property type="entry name" value="TRANSCRIPTIONAL REGULATOR RV3488"/>
    <property type="match status" value="1"/>
</dbReference>
<dbReference type="Gene3D" id="1.10.10.10">
    <property type="entry name" value="Winged helix-like DNA-binding domain superfamily/Winged helix DNA-binding domain"/>
    <property type="match status" value="1"/>
</dbReference>
<dbReference type="PANTHER" id="PTHR33169">
    <property type="entry name" value="PADR-FAMILY TRANSCRIPTIONAL REGULATOR"/>
    <property type="match status" value="1"/>
</dbReference>
<dbReference type="SUPFAM" id="SSF46785">
    <property type="entry name" value="Winged helix' DNA-binding domain"/>
    <property type="match status" value="1"/>
</dbReference>
<dbReference type="InterPro" id="IPR052509">
    <property type="entry name" value="Metal_resp_DNA-bind_regulator"/>
</dbReference>
<proteinExistence type="predicted"/>
<sequence>MTIRSQLLKGILEGCILAVIERQPVYGYELSMKLQSYGLEVSEGSIYPILLRLQKEKLINGKMEKSPNGPNRKYYYLSEEGTVALRDFQRHWEELKVPVDLILLGGVENE</sequence>
<evidence type="ECO:0000259" key="1">
    <source>
        <dbReference type="Pfam" id="PF03551"/>
    </source>
</evidence>
<dbReference type="Proteomes" id="UP000790580">
    <property type="component" value="Unassembled WGS sequence"/>
</dbReference>
<gene>
    <name evidence="2" type="ORF">KS407_20015</name>
</gene>
<evidence type="ECO:0000313" key="2">
    <source>
        <dbReference type="EMBL" id="MBU9723709.1"/>
    </source>
</evidence>
<organism evidence="2 3">
    <name type="scientific">Evansella alkalicola</name>
    <dbReference type="NCBI Taxonomy" id="745819"/>
    <lineage>
        <taxon>Bacteria</taxon>
        <taxon>Bacillati</taxon>
        <taxon>Bacillota</taxon>
        <taxon>Bacilli</taxon>
        <taxon>Bacillales</taxon>
        <taxon>Bacillaceae</taxon>
        <taxon>Evansella</taxon>
    </lineage>
</organism>
<dbReference type="Pfam" id="PF03551">
    <property type="entry name" value="PadR"/>
    <property type="match status" value="1"/>
</dbReference>
<name>A0ABS6JYP5_9BACI</name>
<accession>A0ABS6JYP5</accession>
<comment type="caution">
    <text evidence="2">The sequence shown here is derived from an EMBL/GenBank/DDBJ whole genome shotgun (WGS) entry which is preliminary data.</text>
</comment>
<dbReference type="EMBL" id="JAHQCR010000085">
    <property type="protein sequence ID" value="MBU9723709.1"/>
    <property type="molecule type" value="Genomic_DNA"/>
</dbReference>
<dbReference type="InterPro" id="IPR036388">
    <property type="entry name" value="WH-like_DNA-bd_sf"/>
</dbReference>
<protein>
    <submittedName>
        <fullName evidence="2">PadR family transcriptional regulator</fullName>
    </submittedName>
</protein>
<feature type="domain" description="Transcription regulator PadR N-terminal" evidence="1">
    <location>
        <begin position="16"/>
        <end position="86"/>
    </location>
</feature>
<dbReference type="RefSeq" id="WP_088076692.1">
    <property type="nucleotide sequence ID" value="NZ_JAHQCR010000085.1"/>
</dbReference>
<evidence type="ECO:0000313" key="3">
    <source>
        <dbReference type="Proteomes" id="UP000790580"/>
    </source>
</evidence>